<dbReference type="Pfam" id="PF25622">
    <property type="entry name" value="Phi29_MCP"/>
    <property type="match status" value="1"/>
</dbReference>
<proteinExistence type="predicted"/>
<name>A0A8S5SXX4_9CAUD</name>
<reference evidence="1" key="1">
    <citation type="journal article" date="2021" name="Proc. Natl. Acad. Sci. U.S.A.">
        <title>A Catalog of Tens of Thousands of Viruses from Human Metagenomes Reveals Hidden Associations with Chronic Diseases.</title>
        <authorList>
            <person name="Tisza M.J."/>
            <person name="Buck C.B."/>
        </authorList>
    </citation>
    <scope>NUCLEOTIDE SEQUENCE</scope>
    <source>
        <strain evidence="1">CtUm43</strain>
    </source>
</reference>
<sequence length="450" mass="49964">MANAARAVSVMNAVRAAGSQNYQSFIPEATLTNIAEVGNPIINYQAIRNEFCTLLPNIIFDTVLHNRVWNNEFAFLRKALPMGSDVEEIAVNPAKAEKFDPENDYLTGYFDKPDIKVAFHRLNRKDQFKARIQNNELKLAFRSWEDLDDLIAGVINSLYNGDNIEEFALLKNTINSALAKGYVSTVQVAEPTDEASAKAFMRKVRQTYIDFRFPSSRFNRYAEISGDGKPYITFSPTEETMIIISSAVSSIVDVDVLAAAFNMERADFMGRVIYVDDFGIDGVYALMCDRRFFQIYDSLRETGSFYNPARMEWRYFWNVWQTYSVSPLANAVIFTSIVDGKVDGAQLSAGQDTVTLSDTATDVVIDASDFNNTVSLFLMGNNIPDNQTVTATATKDGSAASASVVTVTYKSGNQYTVTYDKKTTAASEKTQVVLNIGSDTIGAFTVDNSK</sequence>
<evidence type="ECO:0000313" key="1">
    <source>
        <dbReference type="EMBL" id="DAF55402.1"/>
    </source>
</evidence>
<dbReference type="EMBL" id="BK032689">
    <property type="protein sequence ID" value="DAF55402.1"/>
    <property type="molecule type" value="Genomic_DNA"/>
</dbReference>
<protein>
    <submittedName>
        <fullName evidence="1">Head protein</fullName>
    </submittedName>
</protein>
<accession>A0A8S5SXX4</accession>
<organism evidence="1">
    <name type="scientific">Podoviridae sp. ctUm43</name>
    <dbReference type="NCBI Taxonomy" id="2827738"/>
    <lineage>
        <taxon>Viruses</taxon>
        <taxon>Duplodnaviria</taxon>
        <taxon>Heunggongvirae</taxon>
        <taxon>Uroviricota</taxon>
        <taxon>Caudoviricetes</taxon>
    </lineage>
</organism>